<dbReference type="OrthoDB" id="3176171at2759"/>
<name>H0EYU3_GLAL7</name>
<dbReference type="HOGENOM" id="CLU_1124644_0_0_1"/>
<dbReference type="SUPFAM" id="SSF52540">
    <property type="entry name" value="P-loop containing nucleoside triphosphate hydrolases"/>
    <property type="match status" value="1"/>
</dbReference>
<dbReference type="PANTHER" id="PTHR47969:SF29">
    <property type="entry name" value="KINESIN-LIKE PROTEIN"/>
    <property type="match status" value="1"/>
</dbReference>
<evidence type="ECO:0000256" key="1">
    <source>
        <dbReference type="PROSITE-ProRule" id="PRU00283"/>
    </source>
</evidence>
<dbReference type="InterPro" id="IPR027417">
    <property type="entry name" value="P-loop_NTPase"/>
</dbReference>
<dbReference type="AlphaFoldDB" id="H0EYU3"/>
<dbReference type="GO" id="GO:0008017">
    <property type="term" value="F:microtubule binding"/>
    <property type="evidence" value="ECO:0007669"/>
    <property type="project" value="InterPro"/>
</dbReference>
<proteinExistence type="inferred from homology"/>
<dbReference type="GO" id="GO:0051231">
    <property type="term" value="P:spindle elongation"/>
    <property type="evidence" value="ECO:0007669"/>
    <property type="project" value="TreeGrafter"/>
</dbReference>
<evidence type="ECO:0000313" key="5">
    <source>
        <dbReference type="Proteomes" id="UP000005446"/>
    </source>
</evidence>
<dbReference type="GO" id="GO:0003777">
    <property type="term" value="F:microtubule motor activity"/>
    <property type="evidence" value="ECO:0007669"/>
    <property type="project" value="InterPro"/>
</dbReference>
<gene>
    <name evidence="4" type="ORF">M7I_8003</name>
</gene>
<dbReference type="GO" id="GO:0005875">
    <property type="term" value="C:microtubule associated complex"/>
    <property type="evidence" value="ECO:0007669"/>
    <property type="project" value="TreeGrafter"/>
</dbReference>
<reference evidence="4 5" key="1">
    <citation type="journal article" date="2012" name="Eukaryot. Cell">
        <title>Genome sequence of the fungus Glarea lozoyensis: the first genome sequence of a species from the Helotiaceae family.</title>
        <authorList>
            <person name="Youssar L."/>
            <person name="Gruening B.A."/>
            <person name="Erxleben A."/>
            <person name="Guenther S."/>
            <person name="Huettel W."/>
        </authorList>
    </citation>
    <scope>NUCLEOTIDE SEQUENCE [LARGE SCALE GENOMIC DNA]</scope>
    <source>
        <strain evidence="5">ATCC 74030 / MF5533</strain>
    </source>
</reference>
<dbReference type="Proteomes" id="UP000005446">
    <property type="component" value="Unassembled WGS sequence"/>
</dbReference>
<comment type="caution">
    <text evidence="4">The sequence shown here is derived from an EMBL/GenBank/DDBJ whole genome shotgun (WGS) entry which is preliminary data.</text>
</comment>
<comment type="similarity">
    <text evidence="1">Belongs to the TRAFAC class myosin-kinesin ATPase superfamily. Kinesin family.</text>
</comment>
<dbReference type="InterPro" id="IPR027640">
    <property type="entry name" value="Kinesin-like_fam"/>
</dbReference>
<accession>H0EYU3</accession>
<keyword evidence="2" id="KW-0175">Coiled coil</keyword>
<organism evidence="4 5">
    <name type="scientific">Glarea lozoyensis (strain ATCC 74030 / MF5533)</name>
    <dbReference type="NCBI Taxonomy" id="1104152"/>
    <lineage>
        <taxon>Eukaryota</taxon>
        <taxon>Fungi</taxon>
        <taxon>Dikarya</taxon>
        <taxon>Ascomycota</taxon>
        <taxon>Pezizomycotina</taxon>
        <taxon>Leotiomycetes</taxon>
        <taxon>Helotiales</taxon>
        <taxon>Helotiaceae</taxon>
        <taxon>Glarea</taxon>
    </lineage>
</organism>
<evidence type="ECO:0000259" key="3">
    <source>
        <dbReference type="PROSITE" id="PS50067"/>
    </source>
</evidence>
<dbReference type="GO" id="GO:0007052">
    <property type="term" value="P:mitotic spindle organization"/>
    <property type="evidence" value="ECO:0007669"/>
    <property type="project" value="TreeGrafter"/>
</dbReference>
<sequence length="247" mass="28192">MIVCVSPSSAHFDETQNTLRYANRAKNIQTKVTRNVYNVNRHVKDFLVKIDEQRALINELQAQQKDGEAAAFAKFKKHSEKRDVIARDGVIRIRAAYENSTQERQEKLTNMKKLRQIERRISVLSSLSAMRKTAQGIIFELENSRQHYHQRLDKINWERAIDSALQNSVRQLTEVDGSIDGVEAASLTREAELLKANAGRDALREVMDQDKAGDASIMQFNTPKVYSGGCYKLARPLYPISSNQMDH</sequence>
<dbReference type="PANTHER" id="PTHR47969">
    <property type="entry name" value="CHROMOSOME-ASSOCIATED KINESIN KIF4A-RELATED"/>
    <property type="match status" value="1"/>
</dbReference>
<dbReference type="PROSITE" id="PS50067">
    <property type="entry name" value="KINESIN_MOTOR_2"/>
    <property type="match status" value="1"/>
</dbReference>
<dbReference type="GO" id="GO:0005524">
    <property type="term" value="F:ATP binding"/>
    <property type="evidence" value="ECO:0007669"/>
    <property type="project" value="InterPro"/>
</dbReference>
<dbReference type="InParanoid" id="H0EYU3"/>
<dbReference type="EMBL" id="AGUE01000258">
    <property type="protein sequence ID" value="EHK96296.1"/>
    <property type="molecule type" value="Genomic_DNA"/>
</dbReference>
<comment type="caution">
    <text evidence="1">Lacks conserved residue(s) required for the propagation of feature annotation.</text>
</comment>
<dbReference type="InterPro" id="IPR001752">
    <property type="entry name" value="Kinesin_motor_dom"/>
</dbReference>
<feature type="domain" description="Kinesin motor" evidence="3">
    <location>
        <begin position="1"/>
        <end position="28"/>
    </location>
</feature>
<protein>
    <submittedName>
        <fullName evidence="4">Putative Kinesin-like protein 6</fullName>
    </submittedName>
</protein>
<keyword evidence="5" id="KW-1185">Reference proteome</keyword>
<evidence type="ECO:0000313" key="4">
    <source>
        <dbReference type="EMBL" id="EHK96296.1"/>
    </source>
</evidence>
<dbReference type="Gene3D" id="1.20.58.1980">
    <property type="match status" value="1"/>
</dbReference>
<feature type="coiled-coil region" evidence="2">
    <location>
        <begin position="43"/>
        <end position="70"/>
    </location>
</feature>
<evidence type="ECO:0000256" key="2">
    <source>
        <dbReference type="SAM" id="Coils"/>
    </source>
</evidence>
<dbReference type="GO" id="GO:0007018">
    <property type="term" value="P:microtubule-based movement"/>
    <property type="evidence" value="ECO:0007669"/>
    <property type="project" value="InterPro"/>
</dbReference>